<dbReference type="Proteomes" id="UP001268256">
    <property type="component" value="Unassembled WGS sequence"/>
</dbReference>
<dbReference type="PANTHER" id="PTHR10110">
    <property type="entry name" value="SODIUM/HYDROGEN EXCHANGER"/>
    <property type="match status" value="1"/>
</dbReference>
<comment type="similarity">
    <text evidence="2">Belongs to the monovalent cation:proton antiporter 1 (CPA1) transporter (TC 2.A.36) family.</text>
</comment>
<feature type="transmembrane region" description="Helical" evidence="12">
    <location>
        <begin position="389"/>
        <end position="412"/>
    </location>
</feature>
<evidence type="ECO:0000256" key="11">
    <source>
        <dbReference type="ARBA" id="ARBA00023201"/>
    </source>
</evidence>
<keyword evidence="3" id="KW-0813">Transport</keyword>
<keyword evidence="7 12" id="KW-1133">Transmembrane helix</keyword>
<feature type="transmembrane region" description="Helical" evidence="12">
    <location>
        <begin position="259"/>
        <end position="277"/>
    </location>
</feature>
<keyword evidence="8" id="KW-0915">Sodium</keyword>
<feature type="domain" description="Cation/H+ exchanger transmembrane" evidence="13">
    <location>
        <begin position="39"/>
        <end position="414"/>
    </location>
</feature>
<dbReference type="GO" id="GO:0098719">
    <property type="term" value="P:sodium ion import across plasma membrane"/>
    <property type="evidence" value="ECO:0007669"/>
    <property type="project" value="TreeGrafter"/>
</dbReference>
<evidence type="ECO:0000256" key="9">
    <source>
        <dbReference type="ARBA" id="ARBA00023065"/>
    </source>
</evidence>
<comment type="subcellular location">
    <subcellularLocation>
        <location evidence="1">Cell membrane</location>
        <topology evidence="1">Multi-pass membrane protein</topology>
    </subcellularLocation>
</comment>
<dbReference type="PANTHER" id="PTHR10110:SF195">
    <property type="entry name" value="NA(+)_H(+) ANTIPORTER NHAS2"/>
    <property type="match status" value="1"/>
</dbReference>
<feature type="transmembrane region" description="Helical" evidence="12">
    <location>
        <begin position="137"/>
        <end position="162"/>
    </location>
</feature>
<dbReference type="AlphaFoldDB" id="A0AAE4FRZ6"/>
<dbReference type="GO" id="GO:0005886">
    <property type="term" value="C:plasma membrane"/>
    <property type="evidence" value="ECO:0007669"/>
    <property type="project" value="UniProtKB-SubCell"/>
</dbReference>
<evidence type="ECO:0000256" key="10">
    <source>
        <dbReference type="ARBA" id="ARBA00023136"/>
    </source>
</evidence>
<dbReference type="RefSeq" id="WP_322878322.1">
    <property type="nucleotide sequence ID" value="NZ_JAVMIP010000008.1"/>
</dbReference>
<dbReference type="GO" id="GO:0015386">
    <property type="term" value="F:potassium:proton antiporter activity"/>
    <property type="evidence" value="ECO:0007669"/>
    <property type="project" value="TreeGrafter"/>
</dbReference>
<dbReference type="InterPro" id="IPR006153">
    <property type="entry name" value="Cation/H_exchanger_TM"/>
</dbReference>
<keyword evidence="6 12" id="KW-0812">Transmembrane</keyword>
<proteinExistence type="inferred from homology"/>
<feature type="transmembrane region" description="Helical" evidence="12">
    <location>
        <begin position="317"/>
        <end position="346"/>
    </location>
</feature>
<dbReference type="EMBL" id="JAVMIP010000008">
    <property type="protein sequence ID" value="MDS3861065.1"/>
    <property type="molecule type" value="Genomic_DNA"/>
</dbReference>
<feature type="transmembrane region" description="Helical" evidence="12">
    <location>
        <begin position="237"/>
        <end position="253"/>
    </location>
</feature>
<feature type="transmembrane region" description="Helical" evidence="12">
    <location>
        <begin position="52"/>
        <end position="69"/>
    </location>
</feature>
<dbReference type="Pfam" id="PF00999">
    <property type="entry name" value="Na_H_Exchanger"/>
    <property type="match status" value="1"/>
</dbReference>
<feature type="transmembrane region" description="Helical" evidence="12">
    <location>
        <begin position="289"/>
        <end position="311"/>
    </location>
</feature>
<keyword evidence="9" id="KW-0406">Ion transport</keyword>
<name>A0AAE4FRZ6_9CYAN</name>
<keyword evidence="5" id="KW-1003">Cell membrane</keyword>
<evidence type="ECO:0000256" key="7">
    <source>
        <dbReference type="ARBA" id="ARBA00022989"/>
    </source>
</evidence>
<keyword evidence="15" id="KW-1185">Reference proteome</keyword>
<evidence type="ECO:0000313" key="15">
    <source>
        <dbReference type="Proteomes" id="UP001268256"/>
    </source>
</evidence>
<feature type="transmembrane region" description="Helical" evidence="12">
    <location>
        <begin position="182"/>
        <end position="202"/>
    </location>
</feature>
<evidence type="ECO:0000256" key="2">
    <source>
        <dbReference type="ARBA" id="ARBA00007367"/>
    </source>
</evidence>
<evidence type="ECO:0000256" key="12">
    <source>
        <dbReference type="SAM" id="Phobius"/>
    </source>
</evidence>
<feature type="transmembrane region" description="Helical" evidence="12">
    <location>
        <begin position="27"/>
        <end position="47"/>
    </location>
</feature>
<keyword evidence="4" id="KW-0050">Antiport</keyword>
<dbReference type="InterPro" id="IPR038770">
    <property type="entry name" value="Na+/solute_symporter_sf"/>
</dbReference>
<sequence length="542" mass="58577">MIPLSLLSNLMPPLTSPPATGVELVNIYGLVQTFIILLLVATGVALVSRRLGFPYVIGLVVAGLLIPKPTLPSNVGLNPELVLNLFLPILIFEAALNTDASRLKRNLLPIGLLAGPGTIVAALITGGLFKLAFVWPWIPILAAAVILTITDTVSVIAAFRVVPVPARLSTIVEGESLFNDAVALVLLGLITTVHSQGAFTPFLGLKQFLIAFPGGILLGLGLGYLCIGLFRQLEDPLSSLLLTVAVALGTFQVGTGLGVSGAIAVVTAGLVIGNWGLEHETTTAQSKLTLFSFWEYAAFGVNTFIFLLLGIEVDPKFVIAAVPIALLAIVMYQIGRAAVVYPFLYVLRWFDRPIPIRWQNILIIGNVKGSLSMAMALSLPRSMPFRTEVITLVFGTVLVSLIAQGLSLPWFVRKMKVAQQSESGLQIQTLQLNLMTAKAAQAQLKELLQAGSLPQPLHDDLWNQYQARILTAESELQSICKSDIQFPDDLGQRLYQNRLQRQLILAEKSAVTNGLRRGLLSPEIAEPYLQDLNRQFIALGDD</sequence>
<evidence type="ECO:0000256" key="3">
    <source>
        <dbReference type="ARBA" id="ARBA00022448"/>
    </source>
</evidence>
<feature type="transmembrane region" description="Helical" evidence="12">
    <location>
        <begin position="358"/>
        <end position="377"/>
    </location>
</feature>
<comment type="caution">
    <text evidence="14">The sequence shown here is derived from an EMBL/GenBank/DDBJ whole genome shotgun (WGS) entry which is preliminary data.</text>
</comment>
<feature type="transmembrane region" description="Helical" evidence="12">
    <location>
        <begin position="81"/>
        <end position="98"/>
    </location>
</feature>
<feature type="transmembrane region" description="Helical" evidence="12">
    <location>
        <begin position="110"/>
        <end position="131"/>
    </location>
</feature>
<evidence type="ECO:0000256" key="1">
    <source>
        <dbReference type="ARBA" id="ARBA00004651"/>
    </source>
</evidence>
<feature type="transmembrane region" description="Helical" evidence="12">
    <location>
        <begin position="208"/>
        <end position="230"/>
    </location>
</feature>
<organism evidence="14 15">
    <name type="scientific">Pseudocalidococcus azoricus BACA0444</name>
    <dbReference type="NCBI Taxonomy" id="2918990"/>
    <lineage>
        <taxon>Bacteria</taxon>
        <taxon>Bacillati</taxon>
        <taxon>Cyanobacteriota</taxon>
        <taxon>Cyanophyceae</taxon>
        <taxon>Acaryochloridales</taxon>
        <taxon>Thermosynechococcaceae</taxon>
        <taxon>Pseudocalidococcus</taxon>
        <taxon>Pseudocalidococcus azoricus</taxon>
    </lineage>
</organism>
<dbReference type="Gene3D" id="1.20.1530.20">
    <property type="match status" value="1"/>
</dbReference>
<evidence type="ECO:0000256" key="4">
    <source>
        <dbReference type="ARBA" id="ARBA00022449"/>
    </source>
</evidence>
<evidence type="ECO:0000256" key="5">
    <source>
        <dbReference type="ARBA" id="ARBA00022475"/>
    </source>
</evidence>
<gene>
    <name evidence="14" type="ORF">RIF25_09635</name>
</gene>
<accession>A0AAE4FRZ6</accession>
<dbReference type="GO" id="GO:0051453">
    <property type="term" value="P:regulation of intracellular pH"/>
    <property type="evidence" value="ECO:0007669"/>
    <property type="project" value="TreeGrafter"/>
</dbReference>
<evidence type="ECO:0000256" key="8">
    <source>
        <dbReference type="ARBA" id="ARBA00023053"/>
    </source>
</evidence>
<evidence type="ECO:0000259" key="13">
    <source>
        <dbReference type="Pfam" id="PF00999"/>
    </source>
</evidence>
<protein>
    <submittedName>
        <fullName evidence="14">Sodium:proton antiporter</fullName>
    </submittedName>
</protein>
<evidence type="ECO:0000313" key="14">
    <source>
        <dbReference type="EMBL" id="MDS3861065.1"/>
    </source>
</evidence>
<dbReference type="GO" id="GO:0015385">
    <property type="term" value="F:sodium:proton antiporter activity"/>
    <property type="evidence" value="ECO:0007669"/>
    <property type="project" value="InterPro"/>
</dbReference>
<dbReference type="InterPro" id="IPR018422">
    <property type="entry name" value="Cation/H_exchanger_CPA1"/>
</dbReference>
<keyword evidence="10 12" id="KW-0472">Membrane</keyword>
<keyword evidence="11" id="KW-0739">Sodium transport</keyword>
<evidence type="ECO:0000256" key="6">
    <source>
        <dbReference type="ARBA" id="ARBA00022692"/>
    </source>
</evidence>
<reference evidence="15" key="1">
    <citation type="submission" date="2023-07" db="EMBL/GenBank/DDBJ databases">
        <authorList>
            <person name="Luz R."/>
            <person name="Cordeiro R."/>
            <person name="Fonseca A."/>
            <person name="Goncalves V."/>
        </authorList>
    </citation>
    <scope>NUCLEOTIDE SEQUENCE [LARGE SCALE GENOMIC DNA]</scope>
    <source>
        <strain evidence="15">BACA0444</strain>
    </source>
</reference>